<dbReference type="InterPro" id="IPR011652">
    <property type="entry name" value="MORN_2"/>
</dbReference>
<gene>
    <name evidence="2" type="ordered locus">S70_19865</name>
</gene>
<proteinExistence type="predicted"/>
<reference evidence="3" key="2">
    <citation type="submission" date="2012-04" db="EMBL/GenBank/DDBJ databases">
        <title>Complete genome sequence of Providencia stuartii clinical isolate MRSN 2154.</title>
        <authorList>
            <person name="Clifford R.J."/>
            <person name="Hang J."/>
            <person name="Riley M.C."/>
            <person name="Onmus-Leone F."/>
            <person name="Kuschner R.A."/>
            <person name="Lesho E.P."/>
            <person name="Waterman P.E."/>
        </authorList>
    </citation>
    <scope>NUCLEOTIDE SEQUENCE [LARGE SCALE GENOMIC DNA]</scope>
    <source>
        <strain evidence="3">MRSN 2154</strain>
    </source>
</reference>
<dbReference type="HOGENOM" id="CLU_1460086_0_0_6"/>
<dbReference type="GeneID" id="93519509"/>
<evidence type="ECO:0000313" key="3">
    <source>
        <dbReference type="Proteomes" id="UP000005012"/>
    </source>
</evidence>
<keyword evidence="1" id="KW-0732">Signal</keyword>
<dbReference type="EMBL" id="CP003488">
    <property type="protein sequence ID" value="AFH95766.1"/>
    <property type="molecule type" value="Genomic_DNA"/>
</dbReference>
<dbReference type="Pfam" id="PF07661">
    <property type="entry name" value="MORN_2"/>
    <property type="match status" value="2"/>
</dbReference>
<protein>
    <submittedName>
        <fullName evidence="2">MORN repeat-containing protein</fullName>
    </submittedName>
</protein>
<dbReference type="PATRIC" id="fig|1157951.4.peg.3997"/>
<organism evidence="2 3">
    <name type="scientific">Providencia stuartii (strain MRSN 2154)</name>
    <dbReference type="NCBI Taxonomy" id="1157951"/>
    <lineage>
        <taxon>Bacteria</taxon>
        <taxon>Pseudomonadati</taxon>
        <taxon>Pseudomonadota</taxon>
        <taxon>Gammaproteobacteria</taxon>
        <taxon>Enterobacterales</taxon>
        <taxon>Morganellaceae</taxon>
        <taxon>Providencia</taxon>
    </lineage>
</organism>
<name>A0A140ST74_PROSM</name>
<dbReference type="PROSITE" id="PS51257">
    <property type="entry name" value="PROKAR_LIPOPROTEIN"/>
    <property type="match status" value="1"/>
</dbReference>
<dbReference type="KEGG" id="psi:S70_19865"/>
<dbReference type="Gene3D" id="3.90.930.1">
    <property type="match status" value="1"/>
</dbReference>
<dbReference type="Proteomes" id="UP000005012">
    <property type="component" value="Chromosome"/>
</dbReference>
<dbReference type="SUPFAM" id="SSF82185">
    <property type="entry name" value="Histone H3 K4-specific methyltransferase SET7/9 N-terminal domain"/>
    <property type="match status" value="1"/>
</dbReference>
<dbReference type="AlphaFoldDB" id="A0A140ST74"/>
<dbReference type="RefSeq" id="WP_004919304.1">
    <property type="nucleotide sequence ID" value="NC_017731.1"/>
</dbReference>
<feature type="chain" id="PRO_5007305082" evidence="1">
    <location>
        <begin position="26"/>
        <end position="181"/>
    </location>
</feature>
<sequence>MIKKHLLKPTLLFSFALLISGCQLLTPTSSKSDLDALRELKGIEFPSTKTPEGTPEGAYEFHYDNGQLETRSWVKKGCLDRYIESFYENGNVKMYTPVKNCKVNGLVRIYHENGRKDIEMTATDGKLTGPFKVYHDTPSNNVYASGVFKDGEPQGFISEFDENGQFVQKSAVINGKIVSEK</sequence>
<accession>A0A140ST74</accession>
<dbReference type="OrthoDB" id="6465669at2"/>
<reference evidence="2 3" key="1">
    <citation type="journal article" date="2012" name="J. Bacteriol.">
        <title>Complete Genome Sequence of Providencia stuartii Clinical Isolate MRSN 2154.</title>
        <authorList>
            <person name="Clifford R.J."/>
            <person name="Hang J."/>
            <person name="Riley M.C."/>
            <person name="Onmus-Leone F."/>
            <person name="Kuschner R.A."/>
            <person name="Lesho E.P."/>
            <person name="Waterman P.E."/>
        </authorList>
    </citation>
    <scope>NUCLEOTIDE SEQUENCE [LARGE SCALE GENOMIC DNA]</scope>
    <source>
        <strain evidence="2 3">MRSN 2154</strain>
    </source>
</reference>
<evidence type="ECO:0000313" key="2">
    <source>
        <dbReference type="EMBL" id="AFH95766.1"/>
    </source>
</evidence>
<feature type="signal peptide" evidence="1">
    <location>
        <begin position="1"/>
        <end position="25"/>
    </location>
</feature>
<evidence type="ECO:0000256" key="1">
    <source>
        <dbReference type="SAM" id="SignalP"/>
    </source>
</evidence>